<dbReference type="EMBL" id="JACGWL010000660">
    <property type="protein sequence ID" value="KAK4382676.1"/>
    <property type="molecule type" value="Genomic_DNA"/>
</dbReference>
<evidence type="ECO:0000313" key="2">
    <source>
        <dbReference type="Proteomes" id="UP001289374"/>
    </source>
</evidence>
<protein>
    <submittedName>
        <fullName evidence="1">Uncharacterized protein</fullName>
    </submittedName>
</protein>
<dbReference type="Proteomes" id="UP001289374">
    <property type="component" value="Unassembled WGS sequence"/>
</dbReference>
<name>A0AAE1VZI3_9LAMI</name>
<organism evidence="1 2">
    <name type="scientific">Sesamum angolense</name>
    <dbReference type="NCBI Taxonomy" id="2727404"/>
    <lineage>
        <taxon>Eukaryota</taxon>
        <taxon>Viridiplantae</taxon>
        <taxon>Streptophyta</taxon>
        <taxon>Embryophyta</taxon>
        <taxon>Tracheophyta</taxon>
        <taxon>Spermatophyta</taxon>
        <taxon>Magnoliopsida</taxon>
        <taxon>eudicotyledons</taxon>
        <taxon>Gunneridae</taxon>
        <taxon>Pentapetalae</taxon>
        <taxon>asterids</taxon>
        <taxon>lamiids</taxon>
        <taxon>Lamiales</taxon>
        <taxon>Pedaliaceae</taxon>
        <taxon>Sesamum</taxon>
    </lineage>
</organism>
<keyword evidence="2" id="KW-1185">Reference proteome</keyword>
<proteinExistence type="predicted"/>
<accession>A0AAE1VZI3</accession>
<sequence length="193" mass="21779">MMFGALDDTYIKVRVPTSEKGRYRTCKDNIVVNVLGVCDRNMKFTYVLTRWEGNDVDSRVLCDIVNRPNGLRVQIGEHVEDVVDVANSVRIEEPINLEYPINLEDLLRPDYDSPPQVNVGVGQNDPLSFGVPTYSPPVNGSSAMKPKTSSLGTLATRIGFEHDESKKHCKVFNALEDIRELLLNERMWVAKQL</sequence>
<gene>
    <name evidence="1" type="ORF">Sango_2850000</name>
</gene>
<evidence type="ECO:0000313" key="1">
    <source>
        <dbReference type="EMBL" id="KAK4382676.1"/>
    </source>
</evidence>
<reference evidence="1" key="2">
    <citation type="journal article" date="2024" name="Plant">
        <title>Genomic evolution and insights into agronomic trait innovations of Sesamum species.</title>
        <authorList>
            <person name="Miao H."/>
            <person name="Wang L."/>
            <person name="Qu L."/>
            <person name="Liu H."/>
            <person name="Sun Y."/>
            <person name="Le M."/>
            <person name="Wang Q."/>
            <person name="Wei S."/>
            <person name="Zheng Y."/>
            <person name="Lin W."/>
            <person name="Duan Y."/>
            <person name="Cao H."/>
            <person name="Xiong S."/>
            <person name="Wang X."/>
            <person name="Wei L."/>
            <person name="Li C."/>
            <person name="Ma Q."/>
            <person name="Ju M."/>
            <person name="Zhao R."/>
            <person name="Li G."/>
            <person name="Mu C."/>
            <person name="Tian Q."/>
            <person name="Mei H."/>
            <person name="Zhang T."/>
            <person name="Gao T."/>
            <person name="Zhang H."/>
        </authorList>
    </citation>
    <scope>NUCLEOTIDE SEQUENCE</scope>
    <source>
        <strain evidence="1">K16</strain>
    </source>
</reference>
<dbReference type="AlphaFoldDB" id="A0AAE1VZI3"/>
<comment type="caution">
    <text evidence="1">The sequence shown here is derived from an EMBL/GenBank/DDBJ whole genome shotgun (WGS) entry which is preliminary data.</text>
</comment>
<reference evidence="1" key="1">
    <citation type="submission" date="2020-06" db="EMBL/GenBank/DDBJ databases">
        <authorList>
            <person name="Li T."/>
            <person name="Hu X."/>
            <person name="Zhang T."/>
            <person name="Song X."/>
            <person name="Zhang H."/>
            <person name="Dai N."/>
            <person name="Sheng W."/>
            <person name="Hou X."/>
            <person name="Wei L."/>
        </authorList>
    </citation>
    <scope>NUCLEOTIDE SEQUENCE</scope>
    <source>
        <strain evidence="1">K16</strain>
        <tissue evidence="1">Leaf</tissue>
    </source>
</reference>